<organism evidence="1 2">
    <name type="scientific">Paenibacillus swuensis</name>
    <dbReference type="NCBI Taxonomy" id="1178515"/>
    <lineage>
        <taxon>Bacteria</taxon>
        <taxon>Bacillati</taxon>
        <taxon>Bacillota</taxon>
        <taxon>Bacilli</taxon>
        <taxon>Bacillales</taxon>
        <taxon>Paenibacillaceae</taxon>
        <taxon>Paenibacillus</taxon>
    </lineage>
</organism>
<dbReference type="EMBL" id="CP011388">
    <property type="protein sequence ID" value="ANE45184.1"/>
    <property type="molecule type" value="Genomic_DNA"/>
</dbReference>
<gene>
    <name evidence="1" type="ORF">SY83_01260</name>
</gene>
<sequence length="270" mass="30936">MNKTFTWLIFAAVFTAWAGNYYVYQSHKLEKPLFLRHYYEMPSASMEHFKLYYLTNRESKRAPIFFVTASGLKLTIEQTKTRDEQGRIVLKEAYIAADKEQLKTINNTLSFNNLTAHYNDGTSDSVEIGEMIVHPVINKIPPLESRSGGGSNQGTGYNGFVANRNVTISAVSHSFPSQLSDVITTQFKGSGSDNTNQFPMVFRKGEAGYMDYTFRLPKDDPRINNAYQIMFSYLDDKRQIAGFMNTIEQPQLYSGDLDDYIRTRKEELQR</sequence>
<accession>A0A172TE42</accession>
<dbReference type="AlphaFoldDB" id="A0A172TE42"/>
<evidence type="ECO:0000313" key="1">
    <source>
        <dbReference type="EMBL" id="ANE45184.1"/>
    </source>
</evidence>
<dbReference type="KEGG" id="pswu:SY83_01260"/>
<dbReference type="Proteomes" id="UP000076927">
    <property type="component" value="Chromosome"/>
</dbReference>
<proteinExistence type="predicted"/>
<reference evidence="1 2" key="1">
    <citation type="submission" date="2015-01" db="EMBL/GenBank/DDBJ databases">
        <title>Paenibacillus swuensis/DY6/whole genome sequencing.</title>
        <authorList>
            <person name="Kim M.K."/>
            <person name="Srinivasan S."/>
            <person name="Lee J.-J."/>
        </authorList>
    </citation>
    <scope>NUCLEOTIDE SEQUENCE [LARGE SCALE GENOMIC DNA]</scope>
    <source>
        <strain evidence="1 2">DY6</strain>
    </source>
</reference>
<dbReference type="OrthoDB" id="1905191at2"/>
<dbReference type="RefSeq" id="WP_068603508.1">
    <property type="nucleotide sequence ID" value="NZ_CP011388.1"/>
</dbReference>
<dbReference type="PATRIC" id="fig|1178515.4.peg.225"/>
<dbReference type="STRING" id="1178515.SY83_01260"/>
<name>A0A172TE42_9BACL</name>
<keyword evidence="2" id="KW-1185">Reference proteome</keyword>
<evidence type="ECO:0000313" key="2">
    <source>
        <dbReference type="Proteomes" id="UP000076927"/>
    </source>
</evidence>
<protein>
    <submittedName>
        <fullName evidence="1">Uncharacterized protein</fullName>
    </submittedName>
</protein>